<organism evidence="1 2">
    <name type="scientific">Antrihabitans stalactiti</name>
    <dbReference type="NCBI Taxonomy" id="2584121"/>
    <lineage>
        <taxon>Bacteria</taxon>
        <taxon>Bacillati</taxon>
        <taxon>Actinomycetota</taxon>
        <taxon>Actinomycetes</taxon>
        <taxon>Mycobacteriales</taxon>
        <taxon>Nocardiaceae</taxon>
        <taxon>Antrihabitans</taxon>
    </lineage>
</organism>
<dbReference type="RefSeq" id="WP_169592196.1">
    <property type="nucleotide sequence ID" value="NZ_VCQU01000010.1"/>
</dbReference>
<protein>
    <submittedName>
        <fullName evidence="1">Uncharacterized protein</fullName>
    </submittedName>
</protein>
<dbReference type="Proteomes" id="UP000535543">
    <property type="component" value="Unassembled WGS sequence"/>
</dbReference>
<sequence>MSENPKAVADKLLDALVEHVLAEVTDRFDEVVVREIDLVLAAADTLKLGDVVDPADVKVTARIGVDQVGASALVETLVGPFADTFYNLDAASEHNLGDVIDRDKFQALVSAVLHMSTAQNRVFDRLTESPLVAQLASSFVGSIVGDILAENRKKVERVPGMSSLFSVGDRVASTAAKVGKGQLDAMAGKSAQFALQQTESAVRDLIKNAPVEDAALQVWDLHANEPVSELRKYGSEEENREITGLVYELAKSARNEEYTLELVDAFIDTFFETVGTKTIRELLDQIGLSRDDLVNEGARFAPSIIDALIANGVLAAQIRERLEPFFASDKVLAIISEG</sequence>
<keyword evidence="2" id="KW-1185">Reference proteome</keyword>
<evidence type="ECO:0000313" key="2">
    <source>
        <dbReference type="Proteomes" id="UP000535543"/>
    </source>
</evidence>
<proteinExistence type="predicted"/>
<comment type="caution">
    <text evidence="1">The sequence shown here is derived from an EMBL/GenBank/DDBJ whole genome shotgun (WGS) entry which is preliminary data.</text>
</comment>
<accession>A0A848KHJ0</accession>
<dbReference type="EMBL" id="VCQU01000010">
    <property type="protein sequence ID" value="NMN98225.1"/>
    <property type="molecule type" value="Genomic_DNA"/>
</dbReference>
<evidence type="ECO:0000313" key="1">
    <source>
        <dbReference type="EMBL" id="NMN98225.1"/>
    </source>
</evidence>
<reference evidence="1 2" key="1">
    <citation type="submission" date="2019-05" db="EMBL/GenBank/DDBJ databases">
        <authorList>
            <person name="Lee S.D."/>
        </authorList>
    </citation>
    <scope>NUCLEOTIDE SEQUENCE [LARGE SCALE GENOMIC DNA]</scope>
    <source>
        <strain evidence="1 2">YC2-7</strain>
    </source>
</reference>
<reference evidence="1 2" key="2">
    <citation type="submission" date="2020-06" db="EMBL/GenBank/DDBJ databases">
        <title>Antribacter stalactiti gen. nov., sp. nov., a new member of the family Nacardiaceae isolated from a cave.</title>
        <authorList>
            <person name="Kim I.S."/>
        </authorList>
    </citation>
    <scope>NUCLEOTIDE SEQUENCE [LARGE SCALE GENOMIC DNA]</scope>
    <source>
        <strain evidence="1 2">YC2-7</strain>
    </source>
</reference>
<name>A0A848KHJ0_9NOCA</name>
<dbReference type="AlphaFoldDB" id="A0A848KHJ0"/>
<gene>
    <name evidence="1" type="ORF">FGL95_24585</name>
</gene>